<dbReference type="PANTHER" id="PTHR47284">
    <property type="entry name" value="FATTY-ACID-BINDING PROTEIN 2"/>
    <property type="match status" value="1"/>
</dbReference>
<dbReference type="SUPFAM" id="SSF54626">
    <property type="entry name" value="Chalcone isomerase"/>
    <property type="match status" value="1"/>
</dbReference>
<evidence type="ECO:0000313" key="3">
    <source>
        <dbReference type="EnsemblPlants" id="AET6Gv20831100.12"/>
    </source>
</evidence>
<proteinExistence type="predicted"/>
<reference evidence="3" key="3">
    <citation type="journal article" date="2017" name="Nature">
        <title>Genome sequence of the progenitor of the wheat D genome Aegilops tauschii.</title>
        <authorList>
            <person name="Luo M.C."/>
            <person name="Gu Y.Q."/>
            <person name="Puiu D."/>
            <person name="Wang H."/>
            <person name="Twardziok S.O."/>
            <person name="Deal K.R."/>
            <person name="Huo N."/>
            <person name="Zhu T."/>
            <person name="Wang L."/>
            <person name="Wang Y."/>
            <person name="McGuire P.E."/>
            <person name="Liu S."/>
            <person name="Long H."/>
            <person name="Ramasamy R.K."/>
            <person name="Rodriguez J.C."/>
            <person name="Van S.L."/>
            <person name="Yuan L."/>
            <person name="Wang Z."/>
            <person name="Xia Z."/>
            <person name="Xiao L."/>
            <person name="Anderson O.D."/>
            <person name="Ouyang S."/>
            <person name="Liang Y."/>
            <person name="Zimin A.V."/>
            <person name="Pertea G."/>
            <person name="Qi P."/>
            <person name="Bennetzen J.L."/>
            <person name="Dai X."/>
            <person name="Dawson M.W."/>
            <person name="Muller H.G."/>
            <person name="Kugler K."/>
            <person name="Rivarola-Duarte L."/>
            <person name="Spannagl M."/>
            <person name="Mayer K.F.X."/>
            <person name="Lu F.H."/>
            <person name="Bevan M.W."/>
            <person name="Leroy P."/>
            <person name="Li P."/>
            <person name="You F.M."/>
            <person name="Sun Q."/>
            <person name="Liu Z."/>
            <person name="Lyons E."/>
            <person name="Wicker T."/>
            <person name="Salzberg S.L."/>
            <person name="Devos K.M."/>
            <person name="Dvorak J."/>
        </authorList>
    </citation>
    <scope>NUCLEOTIDE SEQUENCE [LARGE SCALE GENOMIC DNA]</scope>
    <source>
        <strain evidence="3">cv. AL8/78</strain>
    </source>
</reference>
<evidence type="ECO:0000313" key="4">
    <source>
        <dbReference type="Proteomes" id="UP000015105"/>
    </source>
</evidence>
<organism evidence="3 4">
    <name type="scientific">Aegilops tauschii subsp. strangulata</name>
    <name type="common">Goatgrass</name>
    <dbReference type="NCBI Taxonomy" id="200361"/>
    <lineage>
        <taxon>Eukaryota</taxon>
        <taxon>Viridiplantae</taxon>
        <taxon>Streptophyta</taxon>
        <taxon>Embryophyta</taxon>
        <taxon>Tracheophyta</taxon>
        <taxon>Spermatophyta</taxon>
        <taxon>Magnoliopsida</taxon>
        <taxon>Liliopsida</taxon>
        <taxon>Poales</taxon>
        <taxon>Poaceae</taxon>
        <taxon>BOP clade</taxon>
        <taxon>Pooideae</taxon>
        <taxon>Triticodae</taxon>
        <taxon>Triticeae</taxon>
        <taxon>Triticinae</taxon>
        <taxon>Aegilops</taxon>
    </lineage>
</organism>
<keyword evidence="4" id="KW-1185">Reference proteome</keyword>
<dbReference type="Gramene" id="AET6Gv20831100.12">
    <property type="protein sequence ID" value="AET6Gv20831100.12"/>
    <property type="gene ID" value="AET6Gv20831100"/>
</dbReference>
<reference evidence="3" key="5">
    <citation type="journal article" date="2021" name="G3 (Bethesda)">
        <title>Aegilops tauschii genome assembly Aet v5.0 features greater sequence contiguity and improved annotation.</title>
        <authorList>
            <person name="Wang L."/>
            <person name="Zhu T."/>
            <person name="Rodriguez J.C."/>
            <person name="Deal K.R."/>
            <person name="Dubcovsky J."/>
            <person name="McGuire P.E."/>
            <person name="Lux T."/>
            <person name="Spannagl M."/>
            <person name="Mayer K.F.X."/>
            <person name="Baldrich P."/>
            <person name="Meyers B.C."/>
            <person name="Huo N."/>
            <person name="Gu Y.Q."/>
            <person name="Zhou H."/>
            <person name="Devos K.M."/>
            <person name="Bennetzen J.L."/>
            <person name="Unver T."/>
            <person name="Budak H."/>
            <person name="Gulick P.J."/>
            <person name="Galiba G."/>
            <person name="Kalapos B."/>
            <person name="Nelson D.R."/>
            <person name="Li P."/>
            <person name="You F.M."/>
            <person name="Luo M.C."/>
            <person name="Dvorak J."/>
        </authorList>
    </citation>
    <scope>NUCLEOTIDE SEQUENCE [LARGE SCALE GENOMIC DNA]</scope>
    <source>
        <strain evidence="3">cv. AL8/78</strain>
    </source>
</reference>
<dbReference type="Proteomes" id="UP000015105">
    <property type="component" value="Chromosome 6D"/>
</dbReference>
<dbReference type="GO" id="GO:0005504">
    <property type="term" value="F:fatty acid binding"/>
    <property type="evidence" value="ECO:0007669"/>
    <property type="project" value="TreeGrafter"/>
</dbReference>
<evidence type="ECO:0000256" key="1">
    <source>
        <dbReference type="ARBA" id="ARBA00024426"/>
    </source>
</evidence>
<dbReference type="InterPro" id="IPR016088">
    <property type="entry name" value="Chalcone_isomerase_3-sand"/>
</dbReference>
<sequence>MNPNTDYHCLKTFGSYFREDIRIPVGTKIDFRQTCDGQLITEVDGKQIGAVQSKDLCRAFFDMYIGDPPVSVETKQDIAQNVGGLIRRC</sequence>
<reference evidence="4" key="2">
    <citation type="journal article" date="2017" name="Nat. Plants">
        <title>The Aegilops tauschii genome reveals multiple impacts of transposons.</title>
        <authorList>
            <person name="Zhao G."/>
            <person name="Zou C."/>
            <person name="Li K."/>
            <person name="Wang K."/>
            <person name="Li T."/>
            <person name="Gao L."/>
            <person name="Zhang X."/>
            <person name="Wang H."/>
            <person name="Yang Z."/>
            <person name="Liu X."/>
            <person name="Jiang W."/>
            <person name="Mao L."/>
            <person name="Kong X."/>
            <person name="Jiao Y."/>
            <person name="Jia J."/>
        </authorList>
    </citation>
    <scope>NUCLEOTIDE SEQUENCE [LARGE SCALE GENOMIC DNA]</scope>
    <source>
        <strain evidence="4">cv. AL8/78</strain>
    </source>
</reference>
<name>A0A453PS91_AEGTS</name>
<protein>
    <recommendedName>
        <fullName evidence="1">Chalcone--flavanone isomerase</fullName>
    </recommendedName>
</protein>
<dbReference type="EnsemblPlants" id="AET6Gv20831100.12">
    <property type="protein sequence ID" value="AET6Gv20831100.12"/>
    <property type="gene ID" value="AET6Gv20831100"/>
</dbReference>
<reference evidence="3" key="4">
    <citation type="submission" date="2019-03" db="UniProtKB">
        <authorList>
            <consortium name="EnsemblPlants"/>
        </authorList>
    </citation>
    <scope>IDENTIFICATION</scope>
</reference>
<dbReference type="GO" id="GO:0016872">
    <property type="term" value="F:intramolecular lyase activity"/>
    <property type="evidence" value="ECO:0007669"/>
    <property type="project" value="InterPro"/>
</dbReference>
<evidence type="ECO:0000259" key="2">
    <source>
        <dbReference type="Pfam" id="PF16035"/>
    </source>
</evidence>
<dbReference type="Gene3D" id="3.50.70.10">
    <property type="match status" value="1"/>
</dbReference>
<dbReference type="InterPro" id="IPR016087">
    <property type="entry name" value="Chalcone_isomerase"/>
</dbReference>
<dbReference type="InterPro" id="IPR036298">
    <property type="entry name" value="Chalcone_isomerase_sf"/>
</dbReference>
<feature type="domain" description="Chalcone isomerase" evidence="2">
    <location>
        <begin position="6"/>
        <end position="79"/>
    </location>
</feature>
<dbReference type="AlphaFoldDB" id="A0A453PS91"/>
<accession>A0A453PS91</accession>
<reference evidence="4" key="1">
    <citation type="journal article" date="2014" name="Science">
        <title>Ancient hybridizations among the ancestral genomes of bread wheat.</title>
        <authorList>
            <consortium name="International Wheat Genome Sequencing Consortium,"/>
            <person name="Marcussen T."/>
            <person name="Sandve S.R."/>
            <person name="Heier L."/>
            <person name="Spannagl M."/>
            <person name="Pfeifer M."/>
            <person name="Jakobsen K.S."/>
            <person name="Wulff B.B."/>
            <person name="Steuernagel B."/>
            <person name="Mayer K.F."/>
            <person name="Olsen O.A."/>
        </authorList>
    </citation>
    <scope>NUCLEOTIDE SEQUENCE [LARGE SCALE GENOMIC DNA]</scope>
    <source>
        <strain evidence="4">cv. AL8/78</strain>
    </source>
</reference>
<dbReference type="PANTHER" id="PTHR47284:SF3">
    <property type="entry name" value="FATTY-ACID-BINDING PROTEIN 2"/>
    <property type="match status" value="1"/>
</dbReference>
<dbReference type="GO" id="GO:0009570">
    <property type="term" value="C:chloroplast stroma"/>
    <property type="evidence" value="ECO:0007669"/>
    <property type="project" value="TreeGrafter"/>
</dbReference>
<dbReference type="Pfam" id="PF16035">
    <property type="entry name" value="Chalcone_2"/>
    <property type="match status" value="1"/>
</dbReference>